<evidence type="ECO:0000256" key="2">
    <source>
        <dbReference type="ARBA" id="ARBA00022763"/>
    </source>
</evidence>
<dbReference type="Proteomes" id="UP000824220">
    <property type="component" value="Unassembled WGS sequence"/>
</dbReference>
<keyword evidence="2" id="KW-0227">DNA damage</keyword>
<protein>
    <submittedName>
        <fullName evidence="5">DNA-3-methyladenine glycosylase</fullName>
        <ecNumber evidence="5">3.2.2.-</ecNumber>
    </submittedName>
</protein>
<proteinExistence type="inferred from homology"/>
<evidence type="ECO:0000256" key="4">
    <source>
        <dbReference type="ARBA" id="ARBA00023204"/>
    </source>
</evidence>
<gene>
    <name evidence="5" type="ORF">H9800_11695</name>
</gene>
<dbReference type="EC" id="3.2.2.-" evidence="5"/>
<evidence type="ECO:0000256" key="1">
    <source>
        <dbReference type="ARBA" id="ARBA00009232"/>
    </source>
</evidence>
<comment type="similarity">
    <text evidence="1">Belongs to the DNA glycosylase MPG family.</text>
</comment>
<reference evidence="5" key="1">
    <citation type="journal article" date="2021" name="PeerJ">
        <title>Extensive microbial diversity within the chicken gut microbiome revealed by metagenomics and culture.</title>
        <authorList>
            <person name="Gilroy R."/>
            <person name="Ravi A."/>
            <person name="Getino M."/>
            <person name="Pursley I."/>
            <person name="Horton D.L."/>
            <person name="Alikhan N.F."/>
            <person name="Baker D."/>
            <person name="Gharbi K."/>
            <person name="Hall N."/>
            <person name="Watson M."/>
            <person name="Adriaenssens E.M."/>
            <person name="Foster-Nyarko E."/>
            <person name="Jarju S."/>
            <person name="Secka A."/>
            <person name="Antonio M."/>
            <person name="Oren A."/>
            <person name="Chaudhuri R.R."/>
            <person name="La Ragione R."/>
            <person name="Hildebrand F."/>
            <person name="Pallen M.J."/>
        </authorList>
    </citation>
    <scope>NUCLEOTIDE SEQUENCE</scope>
    <source>
        <strain evidence="5">ChiHjej8B7-3636</strain>
    </source>
</reference>
<evidence type="ECO:0000313" key="5">
    <source>
        <dbReference type="EMBL" id="HJA05505.1"/>
    </source>
</evidence>
<dbReference type="Gene3D" id="3.10.300.10">
    <property type="entry name" value="Methylpurine-DNA glycosylase (MPG)"/>
    <property type="match status" value="1"/>
</dbReference>
<sequence>PVRVRIVETEAYDETDPASHTFRGPSPRNAAMFLAGGHLYAYRSMGLHVCCNVVTGPAGHGSGVLIRAGEPLEGIETMTARRGRGGFDLTNGPGKLGQALGADLAMSGTSLADGPIRLVERTAVPDAEIVTGVRVGISKAVDLPRRFYVRGNAYVSRRHGAPW</sequence>
<reference evidence="5" key="2">
    <citation type="submission" date="2021-04" db="EMBL/GenBank/DDBJ databases">
        <authorList>
            <person name="Gilroy R."/>
        </authorList>
    </citation>
    <scope>NUCLEOTIDE SEQUENCE</scope>
    <source>
        <strain evidence="5">ChiHjej8B7-3636</strain>
    </source>
</reference>
<dbReference type="InterPro" id="IPR003180">
    <property type="entry name" value="MPG"/>
</dbReference>
<evidence type="ECO:0000313" key="6">
    <source>
        <dbReference type="Proteomes" id="UP000824220"/>
    </source>
</evidence>
<dbReference type="HAMAP" id="MF_00527">
    <property type="entry name" value="3MGH"/>
    <property type="match status" value="1"/>
</dbReference>
<dbReference type="GO" id="GO:0006284">
    <property type="term" value="P:base-excision repair"/>
    <property type="evidence" value="ECO:0007669"/>
    <property type="project" value="InterPro"/>
</dbReference>
<dbReference type="GO" id="GO:0003905">
    <property type="term" value="F:alkylbase DNA N-glycosylase activity"/>
    <property type="evidence" value="ECO:0007669"/>
    <property type="project" value="InterPro"/>
</dbReference>
<dbReference type="GO" id="GO:0003677">
    <property type="term" value="F:DNA binding"/>
    <property type="evidence" value="ECO:0007669"/>
    <property type="project" value="InterPro"/>
</dbReference>
<accession>A0A9D2KHZ7</accession>
<keyword evidence="5" id="KW-0326">Glycosidase</keyword>
<dbReference type="InterPro" id="IPR036995">
    <property type="entry name" value="MPG_sf"/>
</dbReference>
<keyword evidence="4" id="KW-0234">DNA repair</keyword>
<dbReference type="NCBIfam" id="NF002003">
    <property type="entry name" value="PRK00802.1-3"/>
    <property type="match status" value="1"/>
</dbReference>
<comment type="caution">
    <text evidence="5">The sequence shown here is derived from an EMBL/GenBank/DDBJ whole genome shotgun (WGS) entry which is preliminary data.</text>
</comment>
<dbReference type="EMBL" id="DXAM01000157">
    <property type="protein sequence ID" value="HJA05505.1"/>
    <property type="molecule type" value="Genomic_DNA"/>
</dbReference>
<dbReference type="AlphaFoldDB" id="A0A9D2KHZ7"/>
<dbReference type="PANTHER" id="PTHR10429">
    <property type="entry name" value="DNA-3-METHYLADENINE GLYCOSYLASE"/>
    <property type="match status" value="1"/>
</dbReference>
<name>A0A9D2KHZ7_9MICO</name>
<dbReference type="NCBIfam" id="TIGR00567">
    <property type="entry name" value="3mg"/>
    <property type="match status" value="1"/>
</dbReference>
<keyword evidence="3 5" id="KW-0378">Hydrolase</keyword>
<evidence type="ECO:0000256" key="3">
    <source>
        <dbReference type="ARBA" id="ARBA00022801"/>
    </source>
</evidence>
<organism evidence="5 6">
    <name type="scientific">Candidatus Microbacterium stercoravium</name>
    <dbReference type="NCBI Taxonomy" id="2838697"/>
    <lineage>
        <taxon>Bacteria</taxon>
        <taxon>Bacillati</taxon>
        <taxon>Actinomycetota</taxon>
        <taxon>Actinomycetes</taxon>
        <taxon>Micrococcales</taxon>
        <taxon>Microbacteriaceae</taxon>
        <taxon>Microbacterium</taxon>
    </lineage>
</organism>
<dbReference type="SUPFAM" id="SSF50486">
    <property type="entry name" value="FMT C-terminal domain-like"/>
    <property type="match status" value="1"/>
</dbReference>
<dbReference type="InterPro" id="IPR011034">
    <property type="entry name" value="Formyl_transferase-like_C_sf"/>
</dbReference>
<feature type="non-terminal residue" evidence="5">
    <location>
        <position position="1"/>
    </location>
</feature>
<dbReference type="PANTHER" id="PTHR10429:SF0">
    <property type="entry name" value="DNA-3-METHYLADENINE GLYCOSYLASE"/>
    <property type="match status" value="1"/>
</dbReference>
<dbReference type="CDD" id="cd00540">
    <property type="entry name" value="AAG"/>
    <property type="match status" value="1"/>
</dbReference>
<dbReference type="Pfam" id="PF02245">
    <property type="entry name" value="Pur_DNA_glyco"/>
    <property type="match status" value="1"/>
</dbReference>